<keyword evidence="3" id="KW-1185">Reference proteome</keyword>
<reference evidence="3" key="1">
    <citation type="submission" date="2019-07" db="EMBL/GenBank/DDBJ databases">
        <title>De Novo Assembly of kiwifruit Actinidia rufa.</title>
        <authorList>
            <person name="Sugita-Konishi S."/>
            <person name="Sato K."/>
            <person name="Mori E."/>
            <person name="Abe Y."/>
            <person name="Kisaki G."/>
            <person name="Hamano K."/>
            <person name="Suezawa K."/>
            <person name="Otani M."/>
            <person name="Fukuda T."/>
            <person name="Manabe T."/>
            <person name="Gomi K."/>
            <person name="Tabuchi M."/>
            <person name="Akimitsu K."/>
            <person name="Kataoka I."/>
        </authorList>
    </citation>
    <scope>NUCLEOTIDE SEQUENCE [LARGE SCALE GENOMIC DNA]</scope>
    <source>
        <strain evidence="3">cv. Fuchu</strain>
    </source>
</reference>
<dbReference type="OrthoDB" id="1639532at2759"/>
<dbReference type="PANTHER" id="PTHR31170">
    <property type="entry name" value="BNAC04G53230D PROTEIN"/>
    <property type="match status" value="1"/>
</dbReference>
<dbReference type="InterPro" id="IPR004158">
    <property type="entry name" value="DUF247_pln"/>
</dbReference>
<dbReference type="EMBL" id="BJWL01000442">
    <property type="protein sequence ID" value="GFS44987.1"/>
    <property type="molecule type" value="Genomic_DNA"/>
</dbReference>
<comment type="caution">
    <text evidence="2">The sequence shown here is derived from an EMBL/GenBank/DDBJ whole genome shotgun (WGS) entry which is preliminary data.</text>
</comment>
<keyword evidence="1" id="KW-0812">Transmembrane</keyword>
<dbReference type="Proteomes" id="UP000585474">
    <property type="component" value="Unassembled WGS sequence"/>
</dbReference>
<evidence type="ECO:0000313" key="3">
    <source>
        <dbReference type="Proteomes" id="UP000585474"/>
    </source>
</evidence>
<keyword evidence="1" id="KW-0472">Membrane</keyword>
<proteinExistence type="predicted"/>
<sequence length="448" mass="52900">MASKTETKLMEEITSSLSYKLEELPSPESYRGWSIYKVPKRLRKLNEEAYTPKLVSIGPLHHGQPHLNSMERYKVEYCKSFLGITRISLSYLIGQAIGWEEEVREHYQDTVTFSKEEFVEMFVLDGLFIIMLFLKEKFPEKFNYKNLIVDNQWMLRELLHDMMLLENQLPSFVLVRLLDMVPQGFLVNITFSELTHYYFRCVGNAYRVPTKEIKEPRIRRHLVEYLQTFHLLSSKEEGTLPNEGQCISRCFDITLGRYFDKFECPRSATELHAAGIKFVKSQDPCILKIEFHENGELRIPQLKVNEWTETLFRNLIAFEQCDHEPEYISSYIIFLDSLINTPMDVDLLVKCEIIENSLGDSERVSDLFNNLYKETITEFSIFYFADICHKLNAYNKDYWHRWRATRYRWKVILKRDYFSNPWSVISVIAAIVLLLFAVAQTVCSFMAL</sequence>
<evidence type="ECO:0000256" key="1">
    <source>
        <dbReference type="SAM" id="Phobius"/>
    </source>
</evidence>
<organism evidence="2 3">
    <name type="scientific">Actinidia rufa</name>
    <dbReference type="NCBI Taxonomy" id="165716"/>
    <lineage>
        <taxon>Eukaryota</taxon>
        <taxon>Viridiplantae</taxon>
        <taxon>Streptophyta</taxon>
        <taxon>Embryophyta</taxon>
        <taxon>Tracheophyta</taxon>
        <taxon>Spermatophyta</taxon>
        <taxon>Magnoliopsida</taxon>
        <taxon>eudicotyledons</taxon>
        <taxon>Gunneridae</taxon>
        <taxon>Pentapetalae</taxon>
        <taxon>asterids</taxon>
        <taxon>Ericales</taxon>
        <taxon>Actinidiaceae</taxon>
        <taxon>Actinidia</taxon>
    </lineage>
</organism>
<dbReference type="AlphaFoldDB" id="A0A7J0DYX4"/>
<protein>
    <recommendedName>
        <fullName evidence="4">Transmembrane protein</fullName>
    </recommendedName>
</protein>
<keyword evidence="1" id="KW-1133">Transmembrane helix</keyword>
<gene>
    <name evidence="2" type="ORF">Acr_00g0093410</name>
</gene>
<evidence type="ECO:0000313" key="2">
    <source>
        <dbReference type="EMBL" id="GFS44987.1"/>
    </source>
</evidence>
<evidence type="ECO:0008006" key="4">
    <source>
        <dbReference type="Google" id="ProtNLM"/>
    </source>
</evidence>
<accession>A0A7J0DYX4</accession>
<feature type="transmembrane region" description="Helical" evidence="1">
    <location>
        <begin position="422"/>
        <end position="447"/>
    </location>
</feature>
<dbReference type="Pfam" id="PF03140">
    <property type="entry name" value="DUF247"/>
    <property type="match status" value="1"/>
</dbReference>
<name>A0A7J0DYX4_9ERIC</name>
<dbReference type="PANTHER" id="PTHR31170:SF20">
    <property type="entry name" value="DUF247 DOMAIN PROTEIN"/>
    <property type="match status" value="1"/>
</dbReference>